<comment type="caution">
    <text evidence="1">The sequence shown here is derived from an EMBL/GenBank/DDBJ whole genome shotgun (WGS) entry which is preliminary data.</text>
</comment>
<proteinExistence type="predicted"/>
<reference evidence="1 2" key="1">
    <citation type="submission" date="2015-09" db="EMBL/GenBank/DDBJ databases">
        <title>Genome announcement of multiple Pseudomonas syringae strains.</title>
        <authorList>
            <person name="Thakur S."/>
            <person name="Wang P.W."/>
            <person name="Gong Y."/>
            <person name="Weir B.S."/>
            <person name="Guttman D.S."/>
        </authorList>
    </citation>
    <scope>NUCLEOTIDE SEQUENCE [LARGE SCALE GENOMIC DNA]</scope>
    <source>
        <strain evidence="1 2">ICMP16929</strain>
    </source>
</reference>
<evidence type="ECO:0000313" key="2">
    <source>
        <dbReference type="Proteomes" id="UP000050384"/>
    </source>
</evidence>
<dbReference type="Proteomes" id="UP000050384">
    <property type="component" value="Unassembled WGS sequence"/>
</dbReference>
<name>A0A0Q0A6V0_PSESX</name>
<evidence type="ECO:0000313" key="1">
    <source>
        <dbReference type="EMBL" id="KPY57467.1"/>
    </source>
</evidence>
<gene>
    <name evidence="1" type="ORF">ALO94_00150</name>
</gene>
<dbReference type="RefSeq" id="WP_057428758.1">
    <property type="nucleotide sequence ID" value="NZ_LJRI01001575.1"/>
</dbReference>
<dbReference type="AlphaFoldDB" id="A0A0Q0A6V0"/>
<accession>A0A0Q0A6V0</accession>
<feature type="non-terminal residue" evidence="1">
    <location>
        <position position="140"/>
    </location>
</feature>
<protein>
    <submittedName>
        <fullName evidence="1">Uncharacterized protein</fullName>
    </submittedName>
</protein>
<dbReference type="PATRIC" id="fig|264459.3.peg.255"/>
<organism evidence="1 2">
    <name type="scientific">Pseudomonas syringae pv. spinaceae</name>
    <dbReference type="NCBI Taxonomy" id="264459"/>
    <lineage>
        <taxon>Bacteria</taxon>
        <taxon>Pseudomonadati</taxon>
        <taxon>Pseudomonadota</taxon>
        <taxon>Gammaproteobacteria</taxon>
        <taxon>Pseudomonadales</taxon>
        <taxon>Pseudomonadaceae</taxon>
        <taxon>Pseudomonas</taxon>
        <taxon>Pseudomonas syringae</taxon>
    </lineage>
</organism>
<sequence length="140" mass="16224">MTTHDTRIQDAWKQGHVPVFFKREKASVLIRIPFAKDNFDWLRNGKRNKPEWNAQFKAWEVPTAWFEDSIKRIIGRFRKAYVIQLHREHQVCASACWNAQGLHCECSCMGANHGAGHPAGNWYEVSETFAAKWGPKEALQ</sequence>
<dbReference type="EMBL" id="LJRI01001575">
    <property type="protein sequence ID" value="KPY57467.1"/>
    <property type="molecule type" value="Genomic_DNA"/>
</dbReference>